<accession>A0A2S6IA47</accession>
<proteinExistence type="predicted"/>
<keyword evidence="3" id="KW-1185">Reference proteome</keyword>
<evidence type="ECO:0000256" key="1">
    <source>
        <dbReference type="SAM" id="Phobius"/>
    </source>
</evidence>
<dbReference type="OrthoDB" id="671850at2"/>
<protein>
    <submittedName>
        <fullName evidence="2">Uncharacterized protein DUF393</fullName>
    </submittedName>
</protein>
<dbReference type="Proteomes" id="UP000237662">
    <property type="component" value="Unassembled WGS sequence"/>
</dbReference>
<dbReference type="Pfam" id="PF04134">
    <property type="entry name" value="DCC1-like"/>
    <property type="match status" value="1"/>
</dbReference>
<dbReference type="InterPro" id="IPR007263">
    <property type="entry name" value="DCC1-like"/>
</dbReference>
<dbReference type="GO" id="GO:0015035">
    <property type="term" value="F:protein-disulfide reductase activity"/>
    <property type="evidence" value="ECO:0007669"/>
    <property type="project" value="InterPro"/>
</dbReference>
<keyword evidence="1" id="KW-1133">Transmembrane helix</keyword>
<organism evidence="2 3">
    <name type="scientific">Neolewinella xylanilytica</name>
    <dbReference type="NCBI Taxonomy" id="1514080"/>
    <lineage>
        <taxon>Bacteria</taxon>
        <taxon>Pseudomonadati</taxon>
        <taxon>Bacteroidota</taxon>
        <taxon>Saprospiria</taxon>
        <taxon>Saprospirales</taxon>
        <taxon>Lewinellaceae</taxon>
        <taxon>Neolewinella</taxon>
    </lineage>
</organism>
<dbReference type="AlphaFoldDB" id="A0A2S6IA47"/>
<name>A0A2S6IA47_9BACT</name>
<reference evidence="2 3" key="1">
    <citation type="submission" date="2018-02" db="EMBL/GenBank/DDBJ databases">
        <title>Genomic Encyclopedia of Archaeal and Bacterial Type Strains, Phase II (KMG-II): from individual species to whole genera.</title>
        <authorList>
            <person name="Goeker M."/>
        </authorList>
    </citation>
    <scope>NUCLEOTIDE SEQUENCE [LARGE SCALE GENOMIC DNA]</scope>
    <source>
        <strain evidence="2 3">DSM 29526</strain>
    </source>
</reference>
<evidence type="ECO:0000313" key="3">
    <source>
        <dbReference type="Proteomes" id="UP000237662"/>
    </source>
</evidence>
<keyword evidence="1" id="KW-0812">Transmembrane</keyword>
<sequence length="212" mass="22755">MAVPTLLYDDACPMCKAYTAGFQRAGWCDRAAFSGVGERGAAPGLDLDRARHEIPLVDPATGTVYYGLDAMTRVMAGGMPVLKPILRSPLLRMALTPLYKIITYNRRLIAGTHAPAAGFDCAPDRHVGWRWTYIALMLLITGCLGLPTLFGGIAIIGGIVGLYLTPDRLSYLGHYATVLFLAAVALYVLPAPVAPIGASLLIGYEAHRRLNP</sequence>
<feature type="transmembrane region" description="Helical" evidence="1">
    <location>
        <begin position="175"/>
        <end position="202"/>
    </location>
</feature>
<comment type="caution">
    <text evidence="2">The sequence shown here is derived from an EMBL/GenBank/DDBJ whole genome shotgun (WGS) entry which is preliminary data.</text>
</comment>
<feature type="transmembrane region" description="Helical" evidence="1">
    <location>
        <begin position="133"/>
        <end position="163"/>
    </location>
</feature>
<evidence type="ECO:0000313" key="2">
    <source>
        <dbReference type="EMBL" id="PPK88377.1"/>
    </source>
</evidence>
<keyword evidence="1" id="KW-0472">Membrane</keyword>
<gene>
    <name evidence="2" type="ORF">CLV84_1344</name>
</gene>
<dbReference type="EMBL" id="PTJC01000005">
    <property type="protein sequence ID" value="PPK88377.1"/>
    <property type="molecule type" value="Genomic_DNA"/>
</dbReference>
<dbReference type="RefSeq" id="WP_104418927.1">
    <property type="nucleotide sequence ID" value="NZ_PTJC01000005.1"/>
</dbReference>